<dbReference type="Pfam" id="PF13400">
    <property type="entry name" value="Tad"/>
    <property type="match status" value="1"/>
</dbReference>
<feature type="transmembrane region" description="Helical" evidence="1">
    <location>
        <begin position="20"/>
        <end position="39"/>
    </location>
</feature>
<name>A0A494WSJ6_9FIRM</name>
<protein>
    <recommendedName>
        <fullName evidence="2">Putative Flp pilus-assembly TadG-like N-terminal domain-containing protein</fullName>
    </recommendedName>
</protein>
<comment type="caution">
    <text evidence="3">The sequence shown here is derived from an EMBL/GenBank/DDBJ whole genome shotgun (WGS) entry which is preliminary data.</text>
</comment>
<keyword evidence="1" id="KW-0812">Transmembrane</keyword>
<proteinExistence type="predicted"/>
<evidence type="ECO:0000256" key="1">
    <source>
        <dbReference type="SAM" id="Phobius"/>
    </source>
</evidence>
<keyword evidence="1" id="KW-0472">Membrane</keyword>
<dbReference type="OrthoDB" id="1787854at2"/>
<evidence type="ECO:0000313" key="3">
    <source>
        <dbReference type="EMBL" id="RKO65713.1"/>
    </source>
</evidence>
<evidence type="ECO:0000259" key="2">
    <source>
        <dbReference type="Pfam" id="PF13400"/>
    </source>
</evidence>
<reference evidence="3 4" key="1">
    <citation type="submission" date="2018-10" db="EMBL/GenBank/DDBJ databases">
        <authorList>
            <person name="Grouzdev D.S."/>
            <person name="Krutkina M.S."/>
            <person name="Tourova T.P."/>
            <person name="Nazina T.N."/>
        </authorList>
    </citation>
    <scope>NUCLEOTIDE SEQUENCE [LARGE SCALE GENOMIC DNA]</scope>
    <source>
        <strain evidence="3 4">435</strain>
    </source>
</reference>
<evidence type="ECO:0000313" key="4">
    <source>
        <dbReference type="Proteomes" id="UP000271256"/>
    </source>
</evidence>
<feature type="domain" description="Putative Flp pilus-assembly TadG-like N-terminal" evidence="2">
    <location>
        <begin position="15"/>
        <end position="61"/>
    </location>
</feature>
<dbReference type="EMBL" id="RBWE01000001">
    <property type="protein sequence ID" value="RKO65713.1"/>
    <property type="molecule type" value="Genomic_DNA"/>
</dbReference>
<keyword evidence="4" id="KW-1185">Reference proteome</keyword>
<sequence>MVGFHMSKLLSDERGSILPIVAMVVAVAFTLAAIALDFARYKVASEKLQTADDAAALAAAMTADRYVTLEIDMGEYTTCCGDEECDPCCEPCGTTVVSGLERDLIDNGGWAKYCCDCGGCSYTILDRWVEFRGSNAITAAEAMFELNRPPEMDAAEGGDARITGITVYDDRNSPYYPSVVVRTFGRVKTLALNFLDRFAPGNFDYISANRCGQGGTFYYDLNGRWHRAAEDACN</sequence>
<dbReference type="Proteomes" id="UP000271256">
    <property type="component" value="Unassembled WGS sequence"/>
</dbReference>
<accession>A0A494WSJ6</accession>
<gene>
    <name evidence="3" type="ORF">D7024_01165</name>
</gene>
<organism evidence="3 4">
    <name type="scientific">Desulfofundulus salinus</name>
    <dbReference type="NCBI Taxonomy" id="2419843"/>
    <lineage>
        <taxon>Bacteria</taxon>
        <taxon>Bacillati</taxon>
        <taxon>Bacillota</taxon>
        <taxon>Clostridia</taxon>
        <taxon>Eubacteriales</taxon>
        <taxon>Peptococcaceae</taxon>
        <taxon>Desulfofundulus</taxon>
    </lineage>
</organism>
<dbReference type="AlphaFoldDB" id="A0A494WSJ6"/>
<keyword evidence="1" id="KW-1133">Transmembrane helix</keyword>
<dbReference type="InterPro" id="IPR028087">
    <property type="entry name" value="Tad_N"/>
</dbReference>